<evidence type="ECO:0008006" key="4">
    <source>
        <dbReference type="Google" id="ProtNLM"/>
    </source>
</evidence>
<accession>A0A167AVY6</accession>
<proteinExistence type="predicted"/>
<dbReference type="SUPFAM" id="SSF53335">
    <property type="entry name" value="S-adenosyl-L-methionine-dependent methyltransferases"/>
    <property type="match status" value="1"/>
</dbReference>
<reference evidence="2 3" key="1">
    <citation type="submission" date="2015-06" db="EMBL/GenBank/DDBJ databases">
        <title>Survival trade-offs in plant roots during colonization by closely related pathogenic and mutualistic fungi.</title>
        <authorList>
            <person name="Hacquard S."/>
            <person name="Kracher B."/>
            <person name="Hiruma K."/>
            <person name="Weinman A."/>
            <person name="Muench P."/>
            <person name="Garrido Oter R."/>
            <person name="Ver Loren van Themaat E."/>
            <person name="Dallerey J.-F."/>
            <person name="Damm U."/>
            <person name="Henrissat B."/>
            <person name="Lespinet O."/>
            <person name="Thon M."/>
            <person name="Kemen E."/>
            <person name="McHardy A.C."/>
            <person name="Schulze-Lefert P."/>
            <person name="O'Connell R.J."/>
        </authorList>
    </citation>
    <scope>NUCLEOTIDE SEQUENCE [LARGE SCALE GENOMIC DNA]</scope>
    <source>
        <strain evidence="2 3">MAFF 238704</strain>
    </source>
</reference>
<protein>
    <recommendedName>
        <fullName evidence="4">Methyltransferase domain-containing protein</fullName>
    </recommendedName>
</protein>
<dbReference type="Gene3D" id="3.40.50.150">
    <property type="entry name" value="Vaccinia Virus protein VP39"/>
    <property type="match status" value="1"/>
</dbReference>
<sequence length="288" mass="33303">MVQYSIASNPPQQEYRRPEVQNPPAATEEEAHKDGLDLLHQVFMTALNGKFFQLRPKPNSLILDDETRTGIWAIGAGEEIQAIGGEVFGFSALNLQPDHNVCFYLGNRETLWARGDRFDLIHTRVLPDDMRNWPDYYKKAYGHLNVGGTLEIEALNLELFWDCEEPTFNRNWFLDHLTRAPTYGDKQYLNFKYTKQLLENAGFRDIKETTINLPINPVVAGNTHRQKLGNHFNFGLQVLFKIRDFTPPGSESHPPSFDWIYSLRNRAYCKLVVWTAKKPLGFWDSVLR</sequence>
<gene>
    <name evidence="2" type="ORF">CI238_13103</name>
</gene>
<evidence type="ECO:0000256" key="1">
    <source>
        <dbReference type="SAM" id="MobiDB-lite"/>
    </source>
</evidence>
<dbReference type="STRING" id="1573173.A0A167AVY6"/>
<dbReference type="InterPro" id="IPR029063">
    <property type="entry name" value="SAM-dependent_MTases_sf"/>
</dbReference>
<comment type="caution">
    <text evidence="2">The sequence shown here is derived from an EMBL/GenBank/DDBJ whole genome shotgun (WGS) entry which is preliminary data.</text>
</comment>
<dbReference type="Proteomes" id="UP000076584">
    <property type="component" value="Unassembled WGS sequence"/>
</dbReference>
<keyword evidence="3" id="KW-1185">Reference proteome</keyword>
<feature type="compositionally biased region" description="Polar residues" evidence="1">
    <location>
        <begin position="1"/>
        <end position="12"/>
    </location>
</feature>
<name>A0A167AVY6_COLIC</name>
<dbReference type="EMBL" id="LFIW01001859">
    <property type="protein sequence ID" value="KZL80590.1"/>
    <property type="molecule type" value="Genomic_DNA"/>
</dbReference>
<evidence type="ECO:0000313" key="2">
    <source>
        <dbReference type="EMBL" id="KZL80590.1"/>
    </source>
</evidence>
<organism evidence="2 3">
    <name type="scientific">Colletotrichum incanum</name>
    <name type="common">Soybean anthracnose fungus</name>
    <dbReference type="NCBI Taxonomy" id="1573173"/>
    <lineage>
        <taxon>Eukaryota</taxon>
        <taxon>Fungi</taxon>
        <taxon>Dikarya</taxon>
        <taxon>Ascomycota</taxon>
        <taxon>Pezizomycotina</taxon>
        <taxon>Sordariomycetes</taxon>
        <taxon>Hypocreomycetidae</taxon>
        <taxon>Glomerellales</taxon>
        <taxon>Glomerellaceae</taxon>
        <taxon>Colletotrichum</taxon>
        <taxon>Colletotrichum spaethianum species complex</taxon>
    </lineage>
</organism>
<dbReference type="Pfam" id="PF13489">
    <property type="entry name" value="Methyltransf_23"/>
    <property type="match status" value="1"/>
</dbReference>
<feature type="region of interest" description="Disordered" evidence="1">
    <location>
        <begin position="1"/>
        <end position="31"/>
    </location>
</feature>
<evidence type="ECO:0000313" key="3">
    <source>
        <dbReference type="Proteomes" id="UP000076584"/>
    </source>
</evidence>
<dbReference type="AlphaFoldDB" id="A0A167AVY6"/>